<dbReference type="Proteomes" id="UP000294613">
    <property type="component" value="Unassembled WGS sequence"/>
</dbReference>
<evidence type="ECO:0000313" key="7">
    <source>
        <dbReference type="Proteomes" id="UP000702954"/>
    </source>
</evidence>
<feature type="transmembrane region" description="Helical" evidence="2">
    <location>
        <begin position="244"/>
        <end position="263"/>
    </location>
</feature>
<evidence type="ECO:0000259" key="3">
    <source>
        <dbReference type="PROSITE" id="PS50943"/>
    </source>
</evidence>
<dbReference type="CDD" id="cd00093">
    <property type="entry name" value="HTH_XRE"/>
    <property type="match status" value="1"/>
</dbReference>
<keyword evidence="1" id="KW-0238">DNA-binding</keyword>
<name>A0A4R3JUQ0_9FIRM</name>
<dbReference type="PANTHER" id="PTHR46558">
    <property type="entry name" value="TRACRIPTIONAL REGULATORY PROTEIN-RELATED-RELATED"/>
    <property type="match status" value="1"/>
</dbReference>
<dbReference type="SUPFAM" id="SSF47413">
    <property type="entry name" value="lambda repressor-like DNA-binding domains"/>
    <property type="match status" value="1"/>
</dbReference>
<evidence type="ECO:0000313" key="5">
    <source>
        <dbReference type="EMBL" id="TCS70234.1"/>
    </source>
</evidence>
<dbReference type="EMBL" id="SLZV01000001">
    <property type="protein sequence ID" value="TCS70234.1"/>
    <property type="molecule type" value="Genomic_DNA"/>
</dbReference>
<dbReference type="InterPro" id="IPR001387">
    <property type="entry name" value="Cro/C1-type_HTH"/>
</dbReference>
<dbReference type="InterPro" id="IPR025962">
    <property type="entry name" value="SdpI/YhfL"/>
</dbReference>
<evidence type="ECO:0000313" key="4">
    <source>
        <dbReference type="EMBL" id="GBU04144.1"/>
    </source>
</evidence>
<keyword evidence="2" id="KW-0812">Transmembrane</keyword>
<feature type="transmembrane region" description="Helical" evidence="2">
    <location>
        <begin position="128"/>
        <end position="147"/>
    </location>
</feature>
<dbReference type="SMART" id="SM00530">
    <property type="entry name" value="HTH_XRE"/>
    <property type="match status" value="1"/>
</dbReference>
<feature type="transmembrane region" description="Helical" evidence="2">
    <location>
        <begin position="168"/>
        <end position="192"/>
    </location>
</feature>
<sequence length="296" mass="33157">MLGDQIKKYRKEKKMSQEELAIPLNVVRQTVSKWENNLSVPDAELLIRLAEVLGISVAELLGTDEQPHSESLSAETLAIELARLNEELAKQVQERSLSSRAEQKRNLILFFSMLSMLFALIINNTIVSVLLTFACLLTTVIILYRNTALLTRTTTSVKKLGAVRITTLFNIGVLTVCIVTFVLSEMGILPFSNTDGKFFAMLLVSAIILFTGMISTRLPFNRHTGLRLPWTVHDEDTWNVSHRVLHDLSIPIVLLYLGCTLTVPDFETVTLCAVALWVGLPSVISGVFFWKKMHGR</sequence>
<keyword evidence="2" id="KW-0472">Membrane</keyword>
<feature type="transmembrane region" description="Helical" evidence="2">
    <location>
        <begin position="105"/>
        <end position="122"/>
    </location>
</feature>
<feature type="domain" description="HTH cro/C1-type" evidence="3">
    <location>
        <begin position="6"/>
        <end position="60"/>
    </location>
</feature>
<dbReference type="PANTHER" id="PTHR46558:SF4">
    <property type="entry name" value="DNA-BIDING PHAGE PROTEIN"/>
    <property type="match status" value="1"/>
</dbReference>
<dbReference type="RefSeq" id="WP_116441174.1">
    <property type="nucleotide sequence ID" value="NZ_BHEO01000002.1"/>
</dbReference>
<gene>
    <name evidence="5" type="ORF">EDD74_10182</name>
    <name evidence="4" type="ORF">FAEUMB_06850</name>
</gene>
<evidence type="ECO:0000256" key="2">
    <source>
        <dbReference type="SAM" id="Phobius"/>
    </source>
</evidence>
<dbReference type="Pfam" id="PF01381">
    <property type="entry name" value="HTH_3"/>
    <property type="match status" value="1"/>
</dbReference>
<organism evidence="5 6">
    <name type="scientific">Faecalimonas umbilicata</name>
    <dbReference type="NCBI Taxonomy" id="1912855"/>
    <lineage>
        <taxon>Bacteria</taxon>
        <taxon>Bacillati</taxon>
        <taxon>Bacillota</taxon>
        <taxon>Clostridia</taxon>
        <taxon>Lachnospirales</taxon>
        <taxon>Lachnospiraceae</taxon>
        <taxon>Faecalimonas</taxon>
    </lineage>
</organism>
<dbReference type="PROSITE" id="PS50943">
    <property type="entry name" value="HTH_CROC1"/>
    <property type="match status" value="1"/>
</dbReference>
<accession>A0A4R3JUQ0</accession>
<comment type="caution">
    <text evidence="5">The sequence shown here is derived from an EMBL/GenBank/DDBJ whole genome shotgun (WGS) entry which is preliminary data.</text>
</comment>
<evidence type="ECO:0000256" key="1">
    <source>
        <dbReference type="ARBA" id="ARBA00023125"/>
    </source>
</evidence>
<reference evidence="5 6" key="2">
    <citation type="submission" date="2019-03" db="EMBL/GenBank/DDBJ databases">
        <title>Genomic Encyclopedia of Type Strains, Phase IV (KMG-IV): sequencing the most valuable type-strain genomes for metagenomic binning, comparative biology and taxonomic classification.</title>
        <authorList>
            <person name="Goeker M."/>
        </authorList>
    </citation>
    <scope>NUCLEOTIDE SEQUENCE [LARGE SCALE GENOMIC DNA]</scope>
    <source>
        <strain evidence="5 6">DSM 103426</strain>
    </source>
</reference>
<feature type="transmembrane region" description="Helical" evidence="2">
    <location>
        <begin position="198"/>
        <end position="220"/>
    </location>
</feature>
<keyword evidence="2" id="KW-1133">Transmembrane helix</keyword>
<dbReference type="InterPro" id="IPR010982">
    <property type="entry name" value="Lambda_DNA-bd_dom_sf"/>
</dbReference>
<evidence type="ECO:0000313" key="6">
    <source>
        <dbReference type="Proteomes" id="UP000294613"/>
    </source>
</evidence>
<dbReference type="AlphaFoldDB" id="A0A4R3JUQ0"/>
<reference evidence="4 7" key="1">
    <citation type="journal article" date="2018" name="Int. J. Syst. Evol. Microbiol.">
        <title>Draft Genome Sequence of Faecalimonas umbilicata JCM 30896T, an Acetate-Producing Bacterium Isolated from Human Feces.</title>
        <authorList>
            <person name="Sakamoto M."/>
            <person name="Ikeyama N."/>
            <person name="Yuki M."/>
            <person name="Ohkuma M."/>
        </authorList>
    </citation>
    <scope>NUCLEOTIDE SEQUENCE [LARGE SCALE GENOMIC DNA]</scope>
    <source>
        <strain evidence="4 7">EGH7</strain>
    </source>
</reference>
<dbReference type="EMBL" id="BHEO01000002">
    <property type="protein sequence ID" value="GBU04144.1"/>
    <property type="molecule type" value="Genomic_DNA"/>
</dbReference>
<proteinExistence type="predicted"/>
<dbReference type="Proteomes" id="UP000702954">
    <property type="component" value="Unassembled WGS sequence"/>
</dbReference>
<feature type="transmembrane region" description="Helical" evidence="2">
    <location>
        <begin position="269"/>
        <end position="290"/>
    </location>
</feature>
<dbReference type="Pfam" id="PF13630">
    <property type="entry name" value="SdpI"/>
    <property type="match status" value="1"/>
</dbReference>
<dbReference type="Gene3D" id="1.10.260.40">
    <property type="entry name" value="lambda repressor-like DNA-binding domains"/>
    <property type="match status" value="1"/>
</dbReference>
<protein>
    <submittedName>
        <fullName evidence="5">Transcriptional regulator with XRE-family HTH domain</fullName>
    </submittedName>
</protein>
<keyword evidence="7" id="KW-1185">Reference proteome</keyword>
<dbReference type="GO" id="GO:0003677">
    <property type="term" value="F:DNA binding"/>
    <property type="evidence" value="ECO:0007669"/>
    <property type="project" value="UniProtKB-KW"/>
</dbReference>